<comment type="cofactor">
    <cofactor evidence="8">
        <name>(R)-lipoate</name>
        <dbReference type="ChEBI" id="CHEBI:83088"/>
    </cofactor>
    <text evidence="8">Binds 1 lipoyl cofactor covalently.</text>
</comment>
<dbReference type="Gene3D" id="4.10.320.10">
    <property type="entry name" value="E3-binding domain"/>
    <property type="match status" value="1"/>
</dbReference>
<dbReference type="Gene3D" id="3.30.559.10">
    <property type="entry name" value="Chloramphenicol acetyltransferase-like domain"/>
    <property type="match status" value="1"/>
</dbReference>
<dbReference type="PROSITE" id="PS50968">
    <property type="entry name" value="BIOTINYL_LIPOYL"/>
    <property type="match status" value="1"/>
</dbReference>
<dbReference type="InterPro" id="IPR045257">
    <property type="entry name" value="E2/Pdx1"/>
</dbReference>
<evidence type="ECO:0000259" key="10">
    <source>
        <dbReference type="PROSITE" id="PS50968"/>
    </source>
</evidence>
<protein>
    <recommendedName>
        <fullName evidence="8">Acetyltransferase component of pyruvate dehydrogenase complex</fullName>
        <ecNumber evidence="8">2.3.1.12</ecNumber>
    </recommendedName>
</protein>
<dbReference type="CDD" id="cd06849">
    <property type="entry name" value="lipoyl_domain"/>
    <property type="match status" value="1"/>
</dbReference>
<keyword evidence="12" id="KW-0670">Pyruvate</keyword>
<evidence type="ECO:0000256" key="6">
    <source>
        <dbReference type="ARBA" id="ARBA00025211"/>
    </source>
</evidence>
<comment type="similarity">
    <text evidence="1 8">Belongs to the 2-oxoacid dehydrogenase family.</text>
</comment>
<feature type="region of interest" description="Disordered" evidence="9">
    <location>
        <begin position="184"/>
        <end position="215"/>
    </location>
</feature>
<accession>A0A356LH41</accession>
<dbReference type="PANTHER" id="PTHR23151:SF90">
    <property type="entry name" value="DIHYDROLIPOYLLYSINE-RESIDUE ACETYLTRANSFERASE COMPONENT OF PYRUVATE DEHYDROGENASE COMPLEX, MITOCHONDRIAL-RELATED"/>
    <property type="match status" value="1"/>
</dbReference>
<organism evidence="12 13">
    <name type="scientific">Advenella kashmirensis</name>
    <dbReference type="NCBI Taxonomy" id="310575"/>
    <lineage>
        <taxon>Bacteria</taxon>
        <taxon>Pseudomonadati</taxon>
        <taxon>Pseudomonadota</taxon>
        <taxon>Betaproteobacteria</taxon>
        <taxon>Burkholderiales</taxon>
        <taxon>Alcaligenaceae</taxon>
    </lineage>
</organism>
<comment type="function">
    <text evidence="6">The pyruvate dehydrogenase complex catalyzes the overall conversion of pyruvate to acetyl-CoA and CO(2). It contains multiple copies of three enzymatic components: pyruvate dehydrogenase (E1), dihydrolipoamide acetyltransferase (E2) and lipoamide dehydrogenase (E3).</text>
</comment>
<reference evidence="12 13" key="1">
    <citation type="journal article" date="2018" name="Nat. Biotechnol.">
        <title>A standardized bacterial taxonomy based on genome phylogeny substantially revises the tree of life.</title>
        <authorList>
            <person name="Parks D.H."/>
            <person name="Chuvochina M."/>
            <person name="Waite D.W."/>
            <person name="Rinke C."/>
            <person name="Skarshewski A."/>
            <person name="Chaumeil P.A."/>
            <person name="Hugenholtz P."/>
        </authorList>
    </citation>
    <scope>NUCLEOTIDE SEQUENCE [LARGE SCALE GENOMIC DNA]</scope>
    <source>
        <strain evidence="12">UBA10707</strain>
    </source>
</reference>
<dbReference type="InterPro" id="IPR036625">
    <property type="entry name" value="E3-bd_dom_sf"/>
</dbReference>
<keyword evidence="4 8" id="KW-0450">Lipoyl</keyword>
<evidence type="ECO:0000256" key="4">
    <source>
        <dbReference type="ARBA" id="ARBA00022823"/>
    </source>
</evidence>
<sequence>MAQLIKMPAVAADSATGAIAQWLKQKGDMVAVGDAIAEIETDKAVVEIAAEHAGVLARIVAPAGPAQLAVNAILGVLITEGEGEDEVERALAEGGVTAAPATTVSATTAPTHPASVVEQVVTHNASSEPVQSGRLLTSPAARRIAAEHQIDLRHVIGSGPRGRILKDDVQRAARTAVSHAVASLAPATQQTASPAGSQASQGVQGETQRTAHTSMRRAIARRLSDSKQTIPHFYLSRDCRMDALLALRREIAGDGAQRVSVNDFIVRAAALALRAVPAINVSWDDDALIHHQTADIAVAVATEGGLVTPIVRQADVKTLRYVSTEIAALATDAREHRLSPAQYTGGSMTVSNLGMYGVANFAAIINPPQACILAVGAAEKRAVVDDDGAIVAATVMTVTLSADHRAVDGAVAATWLAAFHQLIEHPVRILL</sequence>
<evidence type="ECO:0000256" key="7">
    <source>
        <dbReference type="ARBA" id="ARBA00048370"/>
    </source>
</evidence>
<dbReference type="SUPFAM" id="SSF47005">
    <property type="entry name" value="Peripheral subunit-binding domain of 2-oxo acid dehydrogenase complex"/>
    <property type="match status" value="1"/>
</dbReference>
<keyword evidence="5 8" id="KW-0012">Acyltransferase</keyword>
<dbReference type="Pfam" id="PF00198">
    <property type="entry name" value="2-oxoacid_dh"/>
    <property type="match status" value="1"/>
</dbReference>
<keyword evidence="3 8" id="KW-0808">Transferase</keyword>
<dbReference type="NCBIfam" id="TIGR01349">
    <property type="entry name" value="PDHac_trf_mito"/>
    <property type="match status" value="1"/>
</dbReference>
<dbReference type="InterPro" id="IPR006257">
    <property type="entry name" value="LAT1"/>
</dbReference>
<evidence type="ECO:0000256" key="3">
    <source>
        <dbReference type="ARBA" id="ARBA00022679"/>
    </source>
</evidence>
<feature type="compositionally biased region" description="Polar residues" evidence="9">
    <location>
        <begin position="186"/>
        <end position="213"/>
    </location>
</feature>
<dbReference type="Pfam" id="PF00364">
    <property type="entry name" value="Biotin_lipoyl"/>
    <property type="match status" value="1"/>
</dbReference>
<evidence type="ECO:0000256" key="8">
    <source>
        <dbReference type="RuleBase" id="RU361137"/>
    </source>
</evidence>
<evidence type="ECO:0000256" key="2">
    <source>
        <dbReference type="ARBA" id="ARBA00011484"/>
    </source>
</evidence>
<dbReference type="EC" id="2.3.1.12" evidence="8"/>
<dbReference type="EMBL" id="DOEK01000029">
    <property type="protein sequence ID" value="HBP30159.1"/>
    <property type="molecule type" value="Genomic_DNA"/>
</dbReference>
<dbReference type="InterPro" id="IPR001078">
    <property type="entry name" value="2-oxoacid_DH_actylTfrase"/>
</dbReference>
<evidence type="ECO:0000313" key="13">
    <source>
        <dbReference type="Proteomes" id="UP000264036"/>
    </source>
</evidence>
<dbReference type="GO" id="GO:0045254">
    <property type="term" value="C:pyruvate dehydrogenase complex"/>
    <property type="evidence" value="ECO:0007669"/>
    <property type="project" value="UniProtKB-UniRule"/>
</dbReference>
<dbReference type="GO" id="GO:0004742">
    <property type="term" value="F:dihydrolipoyllysine-residue acetyltransferase activity"/>
    <property type="evidence" value="ECO:0007669"/>
    <property type="project" value="UniProtKB-UniRule"/>
</dbReference>
<dbReference type="PROSITE" id="PS51826">
    <property type="entry name" value="PSBD"/>
    <property type="match status" value="1"/>
</dbReference>
<evidence type="ECO:0000313" key="12">
    <source>
        <dbReference type="EMBL" id="HBP30159.1"/>
    </source>
</evidence>
<dbReference type="InterPro" id="IPR004167">
    <property type="entry name" value="PSBD"/>
</dbReference>
<comment type="catalytic activity">
    <reaction evidence="7 8">
        <text>N(6)-[(R)-dihydrolipoyl]-L-lysyl-[protein] + acetyl-CoA = N(6)-[(R)-S(8)-acetyldihydrolipoyl]-L-lysyl-[protein] + CoA</text>
        <dbReference type="Rhea" id="RHEA:17017"/>
        <dbReference type="Rhea" id="RHEA-COMP:10475"/>
        <dbReference type="Rhea" id="RHEA-COMP:10478"/>
        <dbReference type="ChEBI" id="CHEBI:57287"/>
        <dbReference type="ChEBI" id="CHEBI:57288"/>
        <dbReference type="ChEBI" id="CHEBI:83100"/>
        <dbReference type="ChEBI" id="CHEBI:83111"/>
        <dbReference type="EC" id="2.3.1.12"/>
    </reaction>
</comment>
<dbReference type="PANTHER" id="PTHR23151">
    <property type="entry name" value="DIHYDROLIPOAMIDE ACETYL/SUCCINYL-TRANSFERASE-RELATED"/>
    <property type="match status" value="1"/>
</dbReference>
<feature type="domain" description="Lipoyl-binding" evidence="10">
    <location>
        <begin position="2"/>
        <end position="78"/>
    </location>
</feature>
<comment type="caution">
    <text evidence="12">The sequence shown here is derived from an EMBL/GenBank/DDBJ whole genome shotgun (WGS) entry which is preliminary data.</text>
</comment>
<dbReference type="InterPro" id="IPR011053">
    <property type="entry name" value="Single_hybrid_motif"/>
</dbReference>
<dbReference type="InterPro" id="IPR003016">
    <property type="entry name" value="2-oxoA_DH_lipoyl-BS"/>
</dbReference>
<dbReference type="GO" id="GO:0006086">
    <property type="term" value="P:pyruvate decarboxylation to acetyl-CoA"/>
    <property type="evidence" value="ECO:0007669"/>
    <property type="project" value="InterPro"/>
</dbReference>
<evidence type="ECO:0000256" key="9">
    <source>
        <dbReference type="SAM" id="MobiDB-lite"/>
    </source>
</evidence>
<dbReference type="Pfam" id="PF02817">
    <property type="entry name" value="E3_binding"/>
    <property type="match status" value="1"/>
</dbReference>
<dbReference type="Gene3D" id="2.40.50.100">
    <property type="match status" value="1"/>
</dbReference>
<dbReference type="InterPro" id="IPR023213">
    <property type="entry name" value="CAT-like_dom_sf"/>
</dbReference>
<evidence type="ECO:0000256" key="5">
    <source>
        <dbReference type="ARBA" id="ARBA00023315"/>
    </source>
</evidence>
<evidence type="ECO:0000259" key="11">
    <source>
        <dbReference type="PROSITE" id="PS51826"/>
    </source>
</evidence>
<dbReference type="AlphaFoldDB" id="A0A356LH41"/>
<name>A0A356LH41_9BURK</name>
<dbReference type="SUPFAM" id="SSF52777">
    <property type="entry name" value="CoA-dependent acyltransferases"/>
    <property type="match status" value="1"/>
</dbReference>
<gene>
    <name evidence="12" type="ORF">DD666_12170</name>
</gene>
<dbReference type="InterPro" id="IPR000089">
    <property type="entry name" value="Biotin_lipoyl"/>
</dbReference>
<proteinExistence type="inferred from homology"/>
<comment type="subunit">
    <text evidence="2">Forms a 24-polypeptide structural core with octahedral symmetry.</text>
</comment>
<dbReference type="SUPFAM" id="SSF51230">
    <property type="entry name" value="Single hybrid motif"/>
    <property type="match status" value="1"/>
</dbReference>
<dbReference type="Proteomes" id="UP000264036">
    <property type="component" value="Unassembled WGS sequence"/>
</dbReference>
<feature type="domain" description="Peripheral subunit-binding (PSBD)" evidence="11">
    <location>
        <begin position="136"/>
        <end position="173"/>
    </location>
</feature>
<dbReference type="PROSITE" id="PS00189">
    <property type="entry name" value="LIPOYL"/>
    <property type="match status" value="1"/>
</dbReference>
<evidence type="ECO:0000256" key="1">
    <source>
        <dbReference type="ARBA" id="ARBA00007317"/>
    </source>
</evidence>